<name>A0A4D6GXV9_HALS9</name>
<dbReference type="NCBIfam" id="TIGR01254">
    <property type="entry name" value="sfuA"/>
    <property type="match status" value="1"/>
</dbReference>
<dbReference type="Proteomes" id="UP000296216">
    <property type="component" value="Chromosome"/>
</dbReference>
<reference evidence="3" key="3">
    <citation type="journal article" name="MicrobiologyOpen">
        <title>Whole-genome comparison between the type strain of Halobacterium salinarum (DSM 3754(T)) and the laboratory strains R1 and NRC-1.</title>
        <authorList>
            <person name="Pfeiffer F."/>
            <person name="Losensky G."/>
            <person name="Marchfelder A."/>
            <person name="Habermann B."/>
            <person name="Dyall-Smith M."/>
        </authorList>
    </citation>
    <scope>NUCLEOTIDE SEQUENCE</scope>
    <source>
        <strain evidence="3">91-R6</strain>
    </source>
</reference>
<dbReference type="PANTHER" id="PTHR30006:SF2">
    <property type="entry name" value="ABC TRANSPORTER SUBSTRATE-BINDING PROTEIN"/>
    <property type="match status" value="1"/>
</dbReference>
<dbReference type="Pfam" id="PF13343">
    <property type="entry name" value="SBP_bac_6"/>
    <property type="match status" value="1"/>
</dbReference>
<proteinExistence type="predicted"/>
<dbReference type="PANTHER" id="PTHR30006">
    <property type="entry name" value="THIAMINE-BINDING PERIPLASMIC PROTEIN-RELATED"/>
    <property type="match status" value="1"/>
</dbReference>
<dbReference type="EMBL" id="CP038631">
    <property type="protein sequence ID" value="QCC45558.1"/>
    <property type="molecule type" value="Genomic_DNA"/>
</dbReference>
<dbReference type="GeneID" id="68694497"/>
<protein>
    <submittedName>
        <fullName evidence="3">ABC-type transport system periplasmic substrate-binding protein (Probable substrate thiamine)</fullName>
    </submittedName>
    <submittedName>
        <fullName evidence="4">Thiamine transport system substrate-binding protein</fullName>
    </submittedName>
</protein>
<feature type="compositionally biased region" description="Low complexity" evidence="2">
    <location>
        <begin position="31"/>
        <end position="58"/>
    </location>
</feature>
<evidence type="ECO:0000256" key="1">
    <source>
        <dbReference type="ARBA" id="ARBA00022729"/>
    </source>
</evidence>
<dbReference type="AlphaFoldDB" id="A0A4D6GXV9"/>
<dbReference type="Proteomes" id="UP000323075">
    <property type="component" value="Unassembled WGS sequence"/>
</dbReference>
<evidence type="ECO:0000313" key="3">
    <source>
        <dbReference type="EMBL" id="QCC45558.1"/>
    </source>
</evidence>
<dbReference type="EMBL" id="VRYN01000001">
    <property type="protein sequence ID" value="TYO81824.1"/>
    <property type="molecule type" value="Genomic_DNA"/>
</dbReference>
<reference evidence="4 6" key="2">
    <citation type="submission" date="2019-07" db="EMBL/GenBank/DDBJ databases">
        <title>Genomic Encyclopedia of Archaeal and Bacterial Type Strains, Phase II (KMG-II): from individual species to whole genera.</title>
        <authorList>
            <person name="Goeker M."/>
        </authorList>
    </citation>
    <scope>NUCLEOTIDE SEQUENCE [LARGE SCALE GENOMIC DNA]</scope>
    <source>
        <strain evidence="4 6">DSM 3754</strain>
    </source>
</reference>
<dbReference type="RefSeq" id="WP_010903376.1">
    <property type="nucleotide sequence ID" value="NZ_VRYN01000001.1"/>
</dbReference>
<gene>
    <name evidence="3" type="primary">thiB2</name>
    <name evidence="4" type="ORF">APQ99_00334</name>
    <name evidence="3" type="ORF">HBSAL_09570</name>
</gene>
<dbReference type="InterPro" id="IPR005948">
    <property type="entry name" value="ThiB-like"/>
</dbReference>
<keyword evidence="1" id="KW-0732">Signal</keyword>
<dbReference type="InterPro" id="IPR006311">
    <property type="entry name" value="TAT_signal"/>
</dbReference>
<dbReference type="SUPFAM" id="SSF53850">
    <property type="entry name" value="Periplasmic binding protein-like II"/>
    <property type="match status" value="1"/>
</dbReference>
<feature type="region of interest" description="Disordered" evidence="2">
    <location>
        <begin position="27"/>
        <end position="61"/>
    </location>
</feature>
<accession>A0A4D6GXV9</accession>
<dbReference type="PROSITE" id="PS51257">
    <property type="entry name" value="PROKAR_LIPOPROTEIN"/>
    <property type="match status" value="1"/>
</dbReference>
<evidence type="ECO:0000313" key="5">
    <source>
        <dbReference type="Proteomes" id="UP000296216"/>
    </source>
</evidence>
<dbReference type="GO" id="GO:0030975">
    <property type="term" value="F:thiamine binding"/>
    <property type="evidence" value="ECO:0007669"/>
    <property type="project" value="InterPro"/>
</dbReference>
<sequence length="382" mass="40943">MTSRRRFVAAVGSATAASLGLAGCVGDRETTTATEETTTTTEGTTTTTGGTTATQQGTPPRLRMGASETYVNAVSTSAGNWVKDAVQSEYTVDFDWVVAENGVTEFMRRAQQGVDLGADGYVGVTAADLARADRELSAPLFAAFDTDAVDNTDNVHDRFWIDGTDRMLPTGASYVTIIYDETVVDAPETLAALTTDEYSDGILVPNPQNTATGLAFVLWTVDAFGEDGFLEYWRRLADNGLQTAGSWNATYSAYSGGEAPMVMSYSTDQVYASQDPDVDMARHQVAFPGDSAYTYVSGTTKFESATNPALVDTFASFMLSGDTQRIVAEKNVGIPTVTNASLPAELREYVHVPEAPISHSAETLRQHADEWRAAVTRQIASQ</sequence>
<evidence type="ECO:0000313" key="4">
    <source>
        <dbReference type="EMBL" id="TYO81824.1"/>
    </source>
</evidence>
<reference evidence="3 5" key="1">
    <citation type="journal article" date="2019" name="Microbiol. Resour. Announc.">
        <title>The Genome Sequence of the Halobacterium salinarum Type Strain Is Closely Related to That of Laboratory Strains NRC-1 and R1.</title>
        <authorList>
            <person name="Pfeiffer F."/>
            <person name="Marchfelder A."/>
            <person name="Habermann B."/>
            <person name="Dyall-Smith M.L."/>
        </authorList>
    </citation>
    <scope>NUCLEOTIDE SEQUENCE [LARGE SCALE GENOMIC DNA]</scope>
    <source>
        <strain evidence="3">91-R6</strain>
        <strain evidence="5">ATCC 33171 / DSM 3754 / JCM 8978 / NBRC 102687 / NCIMB 764 / 91-R6</strain>
    </source>
</reference>
<organism evidence="3 5">
    <name type="scientific">Halobacterium salinarum (strain ATCC 33171 / DSM 3754 / JCM 8978 / NBRC 102687 / NCIMB 764 / 91-R6)</name>
    <dbReference type="NCBI Taxonomy" id="2597657"/>
    <lineage>
        <taxon>Archaea</taxon>
        <taxon>Methanobacteriati</taxon>
        <taxon>Methanobacteriota</taxon>
        <taxon>Stenosarchaea group</taxon>
        <taxon>Halobacteria</taxon>
        <taxon>Halobacteriales</taxon>
        <taxon>Halobacteriaceae</taxon>
        <taxon>Halobacterium</taxon>
    </lineage>
</organism>
<dbReference type="Gene3D" id="3.40.190.10">
    <property type="entry name" value="Periplasmic binding protein-like II"/>
    <property type="match status" value="2"/>
</dbReference>
<evidence type="ECO:0000256" key="2">
    <source>
        <dbReference type="SAM" id="MobiDB-lite"/>
    </source>
</evidence>
<evidence type="ECO:0000313" key="6">
    <source>
        <dbReference type="Proteomes" id="UP000323075"/>
    </source>
</evidence>
<dbReference type="GO" id="GO:0015888">
    <property type="term" value="P:thiamine transport"/>
    <property type="evidence" value="ECO:0007669"/>
    <property type="project" value="InterPro"/>
</dbReference>
<dbReference type="PROSITE" id="PS51318">
    <property type="entry name" value="TAT"/>
    <property type="match status" value="1"/>
</dbReference>